<comment type="caution">
    <text evidence="7">The sequence shown here is derived from an EMBL/GenBank/DDBJ whole genome shotgun (WGS) entry which is preliminary data.</text>
</comment>
<evidence type="ECO:0000256" key="4">
    <source>
        <dbReference type="ARBA" id="ARBA00023002"/>
    </source>
</evidence>
<keyword evidence="2" id="KW-0285">Flavoprotein</keyword>
<dbReference type="GO" id="GO:0071949">
    <property type="term" value="F:FAD binding"/>
    <property type="evidence" value="ECO:0007669"/>
    <property type="project" value="InterPro"/>
</dbReference>
<dbReference type="Pfam" id="PF01494">
    <property type="entry name" value="FAD_binding_3"/>
    <property type="match status" value="1"/>
</dbReference>
<dbReference type="PRINTS" id="PR00420">
    <property type="entry name" value="RNGMNOXGNASE"/>
</dbReference>
<keyword evidence="4" id="KW-0560">Oxidoreductase</keyword>
<name>A0A9W7W5Y4_9PEZI</name>
<reference evidence="7 8" key="1">
    <citation type="journal article" date="2018" name="IMA Fungus">
        <title>IMA Genome-F 10: Nine draft genome sequences of Claviceps purpurea s.lat., including C. arundinis, C. humidiphila, and C. cf. spartinae, pseudomolecules for the pitch canker pathogen Fusarium circinatum, draft genome of Davidsoniella eucalypti, Grosmannia galeiformis, Quambalaria eucalypti, and Teratosphaeria destructans.</title>
        <authorList>
            <person name="Wingfield B.D."/>
            <person name="Liu M."/>
            <person name="Nguyen H.D."/>
            <person name="Lane F.A."/>
            <person name="Morgan S.W."/>
            <person name="De Vos L."/>
            <person name="Wilken P.M."/>
            <person name="Duong T.A."/>
            <person name="Aylward J."/>
            <person name="Coetzee M.P."/>
            <person name="Dadej K."/>
            <person name="De Beer Z.W."/>
            <person name="Findlay W."/>
            <person name="Havenga M."/>
            <person name="Kolarik M."/>
            <person name="Menzies J.G."/>
            <person name="Naidoo K."/>
            <person name="Pochopski O."/>
            <person name="Shoukouhi P."/>
            <person name="Santana Q.C."/>
            <person name="Seifert K.A."/>
            <person name="Soal N."/>
            <person name="Steenkamp E.T."/>
            <person name="Tatham C.T."/>
            <person name="van der Nest M.A."/>
            <person name="Wingfield M.J."/>
        </authorList>
    </citation>
    <scope>NUCLEOTIDE SEQUENCE [LARGE SCALE GENOMIC DNA]</scope>
    <source>
        <strain evidence="7">CMW44962</strain>
    </source>
</reference>
<dbReference type="GO" id="GO:0004497">
    <property type="term" value="F:monooxygenase activity"/>
    <property type="evidence" value="ECO:0007669"/>
    <property type="project" value="UniProtKB-KW"/>
</dbReference>
<proteinExistence type="inferred from homology"/>
<evidence type="ECO:0000256" key="5">
    <source>
        <dbReference type="ARBA" id="ARBA00023033"/>
    </source>
</evidence>
<evidence type="ECO:0000256" key="1">
    <source>
        <dbReference type="ARBA" id="ARBA00007992"/>
    </source>
</evidence>
<dbReference type="InterPro" id="IPR050493">
    <property type="entry name" value="FAD-dep_Monooxygenase_BioMet"/>
</dbReference>
<dbReference type="Gene3D" id="3.50.50.60">
    <property type="entry name" value="FAD/NAD(P)-binding domain"/>
    <property type="match status" value="1"/>
</dbReference>
<evidence type="ECO:0000259" key="6">
    <source>
        <dbReference type="Pfam" id="PF01494"/>
    </source>
</evidence>
<keyword evidence="8" id="KW-1185">Reference proteome</keyword>
<comment type="similarity">
    <text evidence="1">Belongs to the paxM FAD-dependent monooxygenase family.</text>
</comment>
<evidence type="ECO:0000313" key="7">
    <source>
        <dbReference type="EMBL" id="KAH9844488.1"/>
    </source>
</evidence>
<dbReference type="PANTHER" id="PTHR13789:SF238">
    <property type="entry name" value="PUTATIVE (AFU_ORTHOLOGUE AFUA_2G01680)-RELATED"/>
    <property type="match status" value="1"/>
</dbReference>
<feature type="domain" description="FAD-binding" evidence="6">
    <location>
        <begin position="15"/>
        <end position="369"/>
    </location>
</feature>
<dbReference type="AlphaFoldDB" id="A0A9W7W5Y4"/>
<evidence type="ECO:0000256" key="2">
    <source>
        <dbReference type="ARBA" id="ARBA00022630"/>
    </source>
</evidence>
<dbReference type="EMBL" id="RIBY02000335">
    <property type="protein sequence ID" value="KAH9844488.1"/>
    <property type="molecule type" value="Genomic_DNA"/>
</dbReference>
<dbReference type="OrthoDB" id="16820at2759"/>
<dbReference type="FunFam" id="3.50.50.60:FF:000115">
    <property type="entry name" value="Salicylate hydroxylase, putative"/>
    <property type="match status" value="1"/>
</dbReference>
<keyword evidence="3" id="KW-0274">FAD</keyword>
<evidence type="ECO:0000313" key="8">
    <source>
        <dbReference type="Proteomes" id="UP001138500"/>
    </source>
</evidence>
<keyword evidence="5" id="KW-0503">Monooxygenase</keyword>
<accession>A0A9W7W5Y4</accession>
<sequence>MASPITQTTAKSPLDIVIIGAGLAGLSAAISCALGGHNVIVLEAARELAEIGAGLQITPNGSKVFQHFGIYEALEQKAAEPAFVQIRRYSDGKVLSRSDNFDRDVRAKYNAPFWDLHRVDVQRALANRAKELGVHVRLGSRVADLDFDKPSVNLENGEELQADLVVAADGLWSKSRERFLALRGQSDEPLPTGDLAYRIVLKLDEVTDPELRDWISNPSCQFWIGPNAHVVAYSLRDGHMFNIVLLVPDDLPANVARQPGSLDEMRKIFNGWDPVLNRFLDQVKAVDKWKLMHRPELESWISDKSNFVFIGDSCHPMLPYLAQGANSSIEDGAVLGNILGAMENKDQLPAALRLYERLRKKRGETIVRETFNQRNDFHMTDGPEQRARDELMLSQLGKEIKVKFPSRWQCPEFQPWLYGYDAQQETAAALRESPLGRAQQAVV</sequence>
<dbReference type="Proteomes" id="UP001138500">
    <property type="component" value="Unassembled WGS sequence"/>
</dbReference>
<dbReference type="SUPFAM" id="SSF51905">
    <property type="entry name" value="FAD/NAD(P)-binding domain"/>
    <property type="match status" value="1"/>
</dbReference>
<evidence type="ECO:0000256" key="3">
    <source>
        <dbReference type="ARBA" id="ARBA00022827"/>
    </source>
</evidence>
<dbReference type="InterPro" id="IPR036188">
    <property type="entry name" value="FAD/NAD-bd_sf"/>
</dbReference>
<organism evidence="7 8">
    <name type="scientific">Teratosphaeria destructans</name>
    <dbReference type="NCBI Taxonomy" id="418781"/>
    <lineage>
        <taxon>Eukaryota</taxon>
        <taxon>Fungi</taxon>
        <taxon>Dikarya</taxon>
        <taxon>Ascomycota</taxon>
        <taxon>Pezizomycotina</taxon>
        <taxon>Dothideomycetes</taxon>
        <taxon>Dothideomycetidae</taxon>
        <taxon>Mycosphaerellales</taxon>
        <taxon>Teratosphaeriaceae</taxon>
        <taxon>Teratosphaeria</taxon>
    </lineage>
</organism>
<reference evidence="7 8" key="2">
    <citation type="journal article" date="2021" name="Curr. Genet.">
        <title>Genetic response to nitrogen starvation in the aggressive Eucalyptus foliar pathogen Teratosphaeria destructans.</title>
        <authorList>
            <person name="Havenga M."/>
            <person name="Wingfield B.D."/>
            <person name="Wingfield M.J."/>
            <person name="Dreyer L.L."/>
            <person name="Roets F."/>
            <person name="Aylward J."/>
        </authorList>
    </citation>
    <scope>NUCLEOTIDE SEQUENCE [LARGE SCALE GENOMIC DNA]</scope>
    <source>
        <strain evidence="7">CMW44962</strain>
    </source>
</reference>
<gene>
    <name evidence="7" type="ORF">Tdes44962_MAKER01522</name>
</gene>
<dbReference type="PANTHER" id="PTHR13789">
    <property type="entry name" value="MONOOXYGENASE"/>
    <property type="match status" value="1"/>
</dbReference>
<protein>
    <submittedName>
        <fullName evidence="7">FAD binding domain</fullName>
    </submittedName>
</protein>
<dbReference type="InterPro" id="IPR002938">
    <property type="entry name" value="FAD-bd"/>
</dbReference>
<dbReference type="SUPFAM" id="SSF54373">
    <property type="entry name" value="FAD-linked reductases, C-terminal domain"/>
    <property type="match status" value="1"/>
</dbReference>